<comment type="subcellular location">
    <subcellularLocation>
        <location evidence="1">Membrane</location>
        <topology evidence="1">Multi-pass membrane protein</topology>
    </subcellularLocation>
</comment>
<name>A0A238FLV4_9BASI</name>
<feature type="transmembrane region" description="Helical" evidence="6">
    <location>
        <begin position="171"/>
        <end position="192"/>
    </location>
</feature>
<evidence type="ECO:0000256" key="1">
    <source>
        <dbReference type="ARBA" id="ARBA00004141"/>
    </source>
</evidence>
<gene>
    <name evidence="7" type="ORF">BQ2448_7771</name>
</gene>
<dbReference type="STRING" id="269621.A0A238FLV4"/>
<dbReference type="InterPro" id="IPR051380">
    <property type="entry name" value="pH-response_reg_palI/RIM9"/>
</dbReference>
<keyword evidence="3 6" id="KW-1133">Transmembrane helix</keyword>
<keyword evidence="4 6" id="KW-0472">Membrane</keyword>
<evidence type="ECO:0000256" key="6">
    <source>
        <dbReference type="SAM" id="Phobius"/>
    </source>
</evidence>
<evidence type="ECO:0000256" key="5">
    <source>
        <dbReference type="SAM" id="MobiDB-lite"/>
    </source>
</evidence>
<feature type="transmembrane region" description="Helical" evidence="6">
    <location>
        <begin position="12"/>
        <end position="32"/>
    </location>
</feature>
<dbReference type="EMBL" id="FMSP01000023">
    <property type="protein sequence ID" value="SCV74742.1"/>
    <property type="molecule type" value="Genomic_DNA"/>
</dbReference>
<sequence>MGRTPPYHHIGTVLLLVAMVLMLIVCISAPLINNLYLLEATVAEGQPDAKSMIKAGIFGYCVGDSCTSPQISYDTALLSANGQTQIDEVFIPSLTYGLVLNPLSAGFTFLAFLFAFGGQSIWGSIATFFSLWSFILTVVALTIDFAAFGIASDRLNHSSTIEKGSVKFGRAMWLVVISVACQFLATLIVFCSRASVRRQKQKEKNDLPLTRQDTRRSESSESPLKSDKASALSSFSGGHFRRRSNPIDRH</sequence>
<dbReference type="PANTHER" id="PTHR28013:SF3">
    <property type="entry name" value="PROTEIN DCV1-RELATED"/>
    <property type="match status" value="1"/>
</dbReference>
<feature type="region of interest" description="Disordered" evidence="5">
    <location>
        <begin position="202"/>
        <end position="250"/>
    </location>
</feature>
<feature type="compositionally biased region" description="Basic and acidic residues" evidence="5">
    <location>
        <begin position="202"/>
        <end position="228"/>
    </location>
</feature>
<reference evidence="8" key="1">
    <citation type="submission" date="2016-09" db="EMBL/GenBank/DDBJ databases">
        <authorList>
            <person name="Jeantristanb JTB J.-T."/>
            <person name="Ricardo R."/>
        </authorList>
    </citation>
    <scope>NUCLEOTIDE SEQUENCE [LARGE SCALE GENOMIC DNA]</scope>
</reference>
<evidence type="ECO:0000256" key="3">
    <source>
        <dbReference type="ARBA" id="ARBA00022989"/>
    </source>
</evidence>
<accession>A0A238FLV4</accession>
<dbReference type="PANTHER" id="PTHR28013">
    <property type="entry name" value="PROTEIN DCV1-RELATED"/>
    <property type="match status" value="1"/>
</dbReference>
<evidence type="ECO:0000313" key="8">
    <source>
        <dbReference type="Proteomes" id="UP000198372"/>
    </source>
</evidence>
<dbReference type="GO" id="GO:0035838">
    <property type="term" value="C:growing cell tip"/>
    <property type="evidence" value="ECO:0007669"/>
    <property type="project" value="TreeGrafter"/>
</dbReference>
<organism evidence="7 8">
    <name type="scientific">Microbotryum intermedium</name>
    <dbReference type="NCBI Taxonomy" id="269621"/>
    <lineage>
        <taxon>Eukaryota</taxon>
        <taxon>Fungi</taxon>
        <taxon>Dikarya</taxon>
        <taxon>Basidiomycota</taxon>
        <taxon>Pucciniomycotina</taxon>
        <taxon>Microbotryomycetes</taxon>
        <taxon>Microbotryales</taxon>
        <taxon>Microbotryaceae</taxon>
        <taxon>Microbotryum</taxon>
    </lineage>
</organism>
<dbReference type="GO" id="GO:0032153">
    <property type="term" value="C:cell division site"/>
    <property type="evidence" value="ECO:0007669"/>
    <property type="project" value="TreeGrafter"/>
</dbReference>
<evidence type="ECO:0000256" key="4">
    <source>
        <dbReference type="ARBA" id="ARBA00023136"/>
    </source>
</evidence>
<dbReference type="GO" id="GO:0005886">
    <property type="term" value="C:plasma membrane"/>
    <property type="evidence" value="ECO:0007669"/>
    <property type="project" value="InterPro"/>
</dbReference>
<dbReference type="Proteomes" id="UP000198372">
    <property type="component" value="Unassembled WGS sequence"/>
</dbReference>
<protein>
    <submittedName>
        <fullName evidence="7">BQ2448_7771 protein</fullName>
    </submittedName>
</protein>
<dbReference type="OrthoDB" id="2354757at2759"/>
<proteinExistence type="predicted"/>
<dbReference type="Pfam" id="PF06687">
    <property type="entry name" value="SUR7"/>
    <property type="match status" value="1"/>
</dbReference>
<dbReference type="InterPro" id="IPR009571">
    <property type="entry name" value="SUR7/Rim9-like_fungi"/>
</dbReference>
<evidence type="ECO:0000313" key="7">
    <source>
        <dbReference type="EMBL" id="SCV74742.1"/>
    </source>
</evidence>
<keyword evidence="8" id="KW-1185">Reference proteome</keyword>
<evidence type="ECO:0000256" key="2">
    <source>
        <dbReference type="ARBA" id="ARBA00022692"/>
    </source>
</evidence>
<feature type="transmembrane region" description="Helical" evidence="6">
    <location>
        <begin position="94"/>
        <end position="116"/>
    </location>
</feature>
<feature type="transmembrane region" description="Helical" evidence="6">
    <location>
        <begin position="128"/>
        <end position="151"/>
    </location>
</feature>
<dbReference type="AlphaFoldDB" id="A0A238FLV4"/>
<keyword evidence="2 6" id="KW-0812">Transmembrane</keyword>